<feature type="region of interest" description="Disordered" evidence="1">
    <location>
        <begin position="1"/>
        <end position="36"/>
    </location>
</feature>
<organism evidence="2">
    <name type="scientific">Siphoviridae sp. ctB3v5</name>
    <dbReference type="NCBI Taxonomy" id="2826186"/>
    <lineage>
        <taxon>Viruses</taxon>
        <taxon>Duplodnaviria</taxon>
        <taxon>Heunggongvirae</taxon>
        <taxon>Uroviricota</taxon>
        <taxon>Caudoviricetes</taxon>
    </lineage>
</organism>
<sequence length="36" mass="4093">MIFAAGHGGEDKKFMPNPADEEQFLKDWEDLNAPDE</sequence>
<name>A0A8S5M8U5_9CAUD</name>
<protein>
    <submittedName>
        <fullName evidence="2">Uncharacterized protein</fullName>
    </submittedName>
</protein>
<dbReference type="EMBL" id="BK014849">
    <property type="protein sequence ID" value="DAD78717.1"/>
    <property type="molecule type" value="Genomic_DNA"/>
</dbReference>
<proteinExistence type="predicted"/>
<accession>A0A8S5M8U5</accession>
<reference evidence="2" key="1">
    <citation type="journal article" date="2021" name="Proc. Natl. Acad. Sci. U.S.A.">
        <title>A Catalog of Tens of Thousands of Viruses from Human Metagenomes Reveals Hidden Associations with Chronic Diseases.</title>
        <authorList>
            <person name="Tisza M.J."/>
            <person name="Buck C.B."/>
        </authorList>
    </citation>
    <scope>NUCLEOTIDE SEQUENCE</scope>
    <source>
        <strain evidence="2">CtB3v5</strain>
    </source>
</reference>
<evidence type="ECO:0000313" key="2">
    <source>
        <dbReference type="EMBL" id="DAD78717.1"/>
    </source>
</evidence>
<evidence type="ECO:0000256" key="1">
    <source>
        <dbReference type="SAM" id="MobiDB-lite"/>
    </source>
</evidence>